<dbReference type="PROSITE" id="PS00670">
    <property type="entry name" value="D_2_HYDROXYACID_DH_2"/>
    <property type="match status" value="1"/>
</dbReference>
<comment type="similarity">
    <text evidence="1 4">Belongs to the D-isomer specific 2-hydroxyacid dehydrogenase family.</text>
</comment>
<evidence type="ECO:0000313" key="7">
    <source>
        <dbReference type="EMBL" id="PPK79240.1"/>
    </source>
</evidence>
<gene>
    <name evidence="7" type="ORF">BXY41_111176</name>
</gene>
<sequence length="318" mass="36100">MRIVFMETDTLGDDVDYTPFYNLGEVVKYNKSEPEYNHERVKDADVIVVNKIPMNEETLRDAQHVKLICLTATGTNTVDFDYVRKRNIAVTNVKGYSTQSVIQHTFALLFYVYEKLSYYDQFVKSGEYAASDIFSNFDIKFNELYGKTWGIIGLGEIGRGVAKVAEAFGCRVIYYSTSGNNSNSLWERVEFDALLKQSDIISIHAPLNSATEYLIDEDALRKMKKTAVLLNLGRGNIIREEALLKALETGEIAGAGLDVISAEPMLPDNPLLKIKDSTKLIITPHIAWATVEARRRCLYEVYENMVSYLRGEERNRIK</sequence>
<evidence type="ECO:0000256" key="4">
    <source>
        <dbReference type="RuleBase" id="RU003719"/>
    </source>
</evidence>
<keyword evidence="2 4" id="KW-0560">Oxidoreductase</keyword>
<protein>
    <submittedName>
        <fullName evidence="7">Glycerate dehydrogenase</fullName>
    </submittedName>
</protein>
<comment type="caution">
    <text evidence="7">The sequence shown here is derived from an EMBL/GenBank/DDBJ whole genome shotgun (WGS) entry which is preliminary data.</text>
</comment>
<dbReference type="OrthoDB" id="9777288at2"/>
<reference evidence="7 8" key="1">
    <citation type="submission" date="2018-02" db="EMBL/GenBank/DDBJ databases">
        <title>Genomic Encyclopedia of Archaeal and Bacterial Type Strains, Phase II (KMG-II): from individual species to whole genera.</title>
        <authorList>
            <person name="Goeker M."/>
        </authorList>
    </citation>
    <scope>NUCLEOTIDE SEQUENCE [LARGE SCALE GENOMIC DNA]</scope>
    <source>
        <strain evidence="7 8">DSM 3808</strain>
    </source>
</reference>
<dbReference type="RefSeq" id="WP_104438529.1">
    <property type="nucleotide sequence ID" value="NZ_PTJA01000011.1"/>
</dbReference>
<evidence type="ECO:0000256" key="3">
    <source>
        <dbReference type="ARBA" id="ARBA00023027"/>
    </source>
</evidence>
<dbReference type="AlphaFoldDB" id="A0A2S6HNZ1"/>
<dbReference type="InterPro" id="IPR050418">
    <property type="entry name" value="D-iso_2-hydroxyacid_DH_PdxB"/>
</dbReference>
<dbReference type="PANTHER" id="PTHR43761">
    <property type="entry name" value="D-ISOMER SPECIFIC 2-HYDROXYACID DEHYDROGENASE FAMILY PROTEIN (AFU_ORTHOLOGUE AFUA_1G13630)"/>
    <property type="match status" value="1"/>
</dbReference>
<dbReference type="EMBL" id="PTJA01000011">
    <property type="protein sequence ID" value="PPK79240.1"/>
    <property type="molecule type" value="Genomic_DNA"/>
</dbReference>
<accession>A0A2S6HNZ1</accession>
<dbReference type="SUPFAM" id="SSF51735">
    <property type="entry name" value="NAD(P)-binding Rossmann-fold domains"/>
    <property type="match status" value="1"/>
</dbReference>
<dbReference type="PANTHER" id="PTHR43761:SF1">
    <property type="entry name" value="D-ISOMER SPECIFIC 2-HYDROXYACID DEHYDROGENASE CATALYTIC DOMAIN-CONTAINING PROTEIN-RELATED"/>
    <property type="match status" value="1"/>
</dbReference>
<dbReference type="InterPro" id="IPR006139">
    <property type="entry name" value="D-isomer_2_OHA_DH_cat_dom"/>
</dbReference>
<feature type="domain" description="D-isomer specific 2-hydroxyacid dehydrogenase catalytic" evidence="5">
    <location>
        <begin position="25"/>
        <end position="313"/>
    </location>
</feature>
<evidence type="ECO:0000259" key="6">
    <source>
        <dbReference type="Pfam" id="PF02826"/>
    </source>
</evidence>
<organism evidence="7 8">
    <name type="scientific">Lacrimispora xylanisolvens</name>
    <dbReference type="NCBI Taxonomy" id="384636"/>
    <lineage>
        <taxon>Bacteria</taxon>
        <taxon>Bacillati</taxon>
        <taxon>Bacillota</taxon>
        <taxon>Clostridia</taxon>
        <taxon>Lachnospirales</taxon>
        <taxon>Lachnospiraceae</taxon>
        <taxon>Lacrimispora</taxon>
    </lineage>
</organism>
<name>A0A2S6HNZ1_9FIRM</name>
<evidence type="ECO:0000256" key="1">
    <source>
        <dbReference type="ARBA" id="ARBA00005854"/>
    </source>
</evidence>
<dbReference type="GO" id="GO:0016616">
    <property type="term" value="F:oxidoreductase activity, acting on the CH-OH group of donors, NAD or NADP as acceptor"/>
    <property type="evidence" value="ECO:0007669"/>
    <property type="project" value="InterPro"/>
</dbReference>
<evidence type="ECO:0000259" key="5">
    <source>
        <dbReference type="Pfam" id="PF00389"/>
    </source>
</evidence>
<dbReference type="Proteomes" id="UP000237749">
    <property type="component" value="Unassembled WGS sequence"/>
</dbReference>
<feature type="domain" description="D-isomer specific 2-hydroxyacid dehydrogenase NAD-binding" evidence="6">
    <location>
        <begin position="106"/>
        <end position="287"/>
    </location>
</feature>
<proteinExistence type="inferred from homology"/>
<dbReference type="InterPro" id="IPR006140">
    <property type="entry name" value="D-isomer_DH_NAD-bd"/>
</dbReference>
<keyword evidence="3" id="KW-0520">NAD</keyword>
<dbReference type="SUPFAM" id="SSF52283">
    <property type="entry name" value="Formate/glycerate dehydrogenase catalytic domain-like"/>
    <property type="match status" value="1"/>
</dbReference>
<dbReference type="GO" id="GO:0051287">
    <property type="term" value="F:NAD binding"/>
    <property type="evidence" value="ECO:0007669"/>
    <property type="project" value="InterPro"/>
</dbReference>
<dbReference type="NCBIfam" id="NF006263">
    <property type="entry name" value="PRK08410.1"/>
    <property type="match status" value="1"/>
</dbReference>
<dbReference type="InterPro" id="IPR036291">
    <property type="entry name" value="NAD(P)-bd_dom_sf"/>
</dbReference>
<dbReference type="Pfam" id="PF02826">
    <property type="entry name" value="2-Hacid_dh_C"/>
    <property type="match status" value="1"/>
</dbReference>
<dbReference type="Gene3D" id="3.40.50.720">
    <property type="entry name" value="NAD(P)-binding Rossmann-like Domain"/>
    <property type="match status" value="2"/>
</dbReference>
<keyword evidence="8" id="KW-1185">Reference proteome</keyword>
<evidence type="ECO:0000256" key="2">
    <source>
        <dbReference type="ARBA" id="ARBA00023002"/>
    </source>
</evidence>
<dbReference type="InterPro" id="IPR029753">
    <property type="entry name" value="D-isomer_DH_CS"/>
</dbReference>
<evidence type="ECO:0000313" key="8">
    <source>
        <dbReference type="Proteomes" id="UP000237749"/>
    </source>
</evidence>
<dbReference type="Pfam" id="PF00389">
    <property type="entry name" value="2-Hacid_dh"/>
    <property type="match status" value="1"/>
</dbReference>